<dbReference type="GO" id="GO:0005524">
    <property type="term" value="F:ATP binding"/>
    <property type="evidence" value="ECO:0007669"/>
    <property type="project" value="UniProtKB-KW"/>
</dbReference>
<feature type="domain" description="Peptidase C39" evidence="10">
    <location>
        <begin position="6"/>
        <end position="133"/>
    </location>
</feature>
<dbReference type="Proteomes" id="UP000027088">
    <property type="component" value="Chromosome"/>
</dbReference>
<feature type="domain" description="ABC transmembrane type-1" evidence="9">
    <location>
        <begin position="165"/>
        <end position="441"/>
    </location>
</feature>
<keyword evidence="11" id="KW-0547">Nucleotide-binding</keyword>
<evidence type="ECO:0000256" key="7">
    <source>
        <dbReference type="ARBA" id="ARBA00023136"/>
    </source>
</evidence>
<dbReference type="GO" id="GO:0005886">
    <property type="term" value="C:plasma membrane"/>
    <property type="evidence" value="ECO:0007669"/>
    <property type="project" value="UniProtKB-SubCell"/>
</dbReference>
<evidence type="ECO:0000259" key="9">
    <source>
        <dbReference type="PROSITE" id="PS50929"/>
    </source>
</evidence>
<dbReference type="InterPro" id="IPR005074">
    <property type="entry name" value="Peptidase_C39"/>
</dbReference>
<dbReference type="SUPFAM" id="SSF52540">
    <property type="entry name" value="P-loop containing nucleoside triphosphate hydrolases"/>
    <property type="match status" value="1"/>
</dbReference>
<dbReference type="GO" id="GO:0006508">
    <property type="term" value="P:proteolysis"/>
    <property type="evidence" value="ECO:0007669"/>
    <property type="project" value="InterPro"/>
</dbReference>
<dbReference type="NCBIfam" id="NF045998">
    <property type="entry name" value="cleave_ABC_plasm"/>
    <property type="match status" value="1"/>
</dbReference>
<keyword evidence="3 8" id="KW-0812">Transmembrane</keyword>
<dbReference type="PANTHER" id="PTHR43394:SF1">
    <property type="entry name" value="ATP-BINDING CASSETTE SUB-FAMILY B MEMBER 10, MITOCHONDRIAL"/>
    <property type="match status" value="1"/>
</dbReference>
<dbReference type="InterPro" id="IPR011527">
    <property type="entry name" value="ABC1_TM_dom"/>
</dbReference>
<gene>
    <name evidence="11" type="ORF">MCFN_03055</name>
</gene>
<dbReference type="GO" id="GO:0008234">
    <property type="term" value="F:cysteine-type peptidase activity"/>
    <property type="evidence" value="ECO:0007669"/>
    <property type="project" value="UniProtKB-KW"/>
</dbReference>
<dbReference type="InterPro" id="IPR039421">
    <property type="entry name" value="Type_1_exporter"/>
</dbReference>
<keyword evidence="12" id="KW-1185">Reference proteome</keyword>
<dbReference type="PROSITE" id="PS00211">
    <property type="entry name" value="ABC_TRANSPORTER_1"/>
    <property type="match status" value="1"/>
</dbReference>
<dbReference type="GO" id="GO:0016887">
    <property type="term" value="F:ATP hydrolysis activity"/>
    <property type="evidence" value="ECO:0007669"/>
    <property type="project" value="InterPro"/>
</dbReference>
<evidence type="ECO:0000313" key="12">
    <source>
        <dbReference type="Proteomes" id="UP000027088"/>
    </source>
</evidence>
<evidence type="ECO:0000256" key="6">
    <source>
        <dbReference type="ARBA" id="ARBA00022989"/>
    </source>
</evidence>
<feature type="transmembrane region" description="Helical" evidence="8">
    <location>
        <begin position="301"/>
        <end position="323"/>
    </location>
</feature>
<comment type="similarity">
    <text evidence="2">Belongs to the ABC transporter superfamily.</text>
</comment>
<dbReference type="PANTHER" id="PTHR43394">
    <property type="entry name" value="ATP-DEPENDENT PERMEASE MDL1, MITOCHONDRIAL"/>
    <property type="match status" value="1"/>
</dbReference>
<keyword evidence="11" id="KW-0067">ATP-binding</keyword>
<feature type="transmembrane region" description="Helical" evidence="8">
    <location>
        <begin position="276"/>
        <end position="295"/>
    </location>
</feature>
<dbReference type="EMBL" id="CP007521">
    <property type="protein sequence ID" value="AIA29726.1"/>
    <property type="molecule type" value="Genomic_DNA"/>
</dbReference>
<dbReference type="PROSITE" id="PS50990">
    <property type="entry name" value="PEPTIDASE_C39"/>
    <property type="match status" value="1"/>
</dbReference>
<dbReference type="RefSeq" id="WP_038562212.1">
    <property type="nucleotide sequence ID" value="NZ_CP007521.1"/>
</dbReference>
<keyword evidence="4" id="KW-0378">Hydrolase</keyword>
<feature type="transmembrane region" description="Helical" evidence="8">
    <location>
        <begin position="387"/>
        <end position="409"/>
    </location>
</feature>
<organism evidence="11 12">
    <name type="scientific">Mycoplasmopsis californica</name>
    <dbReference type="NCBI Taxonomy" id="2113"/>
    <lineage>
        <taxon>Bacteria</taxon>
        <taxon>Bacillati</taxon>
        <taxon>Mycoplasmatota</taxon>
        <taxon>Mycoplasmoidales</taxon>
        <taxon>Metamycoplasmataceae</taxon>
        <taxon>Mycoplasmopsis</taxon>
    </lineage>
</organism>
<evidence type="ECO:0000313" key="11">
    <source>
        <dbReference type="EMBL" id="AIA29726.1"/>
    </source>
</evidence>
<dbReference type="SUPFAM" id="SSF90123">
    <property type="entry name" value="ABC transporter transmembrane region"/>
    <property type="match status" value="1"/>
</dbReference>
<keyword evidence="6 8" id="KW-1133">Transmembrane helix</keyword>
<sequence>MRISKQYDSKDCGLHVLQYFIKKLNKSDVEINYLKLKADYGPNGISLTTLGKVARENGLIIDTYKTNFDELKKIKNIDLPFIVLVEDEGLKHYLVIEKIDKNYVYIQDSRIGRKIKMNHTEFRSIYTGIMSFVYRDIENNQRQDIKCVDNKLKYLFSFNFNLFCIVFVSLLTMLLAFSSSFFVKIVFDLVILNHLNKMLFALFIGFLWLNIVRFLSVFLKNLMTKKLANAIEIDIKERFFTKLQRIGLNEKSKITNSEIFKRLGYINFISEYKASFLYTFFAEFIAILFSSLFLIWLNLIIFGIVFSFSALCLIINIIFHFFIEKRYQKHLNLSHNNAQTEMDYVFGLTSFNDEYSLNFNELLRQEKLIKFKMSDYKLNKSKNVNNLVNDFLIGNLGLVIVFVSCFLIFKNQLTVGTLIMILTTMSYFVQPVASLTSIIMMNSIVAKHIDMINFVLNFKEINLENKGVMIEKIKEIELLDLNFGYESGNNNINIDAIKLNENTHFIGKNGCGKSTLLNLLNFKLSNWDGTLKINNHNVNFINILALKNDSILINDDVYIPQSTVYDFLVCGNQNIHKTLMNNIDFYGLDKVMERCNLTLNSFINNNGENISSGQRQLIILLKLFTKKFKLIMLDEAFENLDLEVNKKLINSIKNYQSDAFFIEISHSKKYASNGMEVDFEKINKTN</sequence>
<evidence type="ECO:0000256" key="1">
    <source>
        <dbReference type="ARBA" id="ARBA00004651"/>
    </source>
</evidence>
<feature type="transmembrane region" description="Helical" evidence="8">
    <location>
        <begin position="199"/>
        <end position="219"/>
    </location>
</feature>
<dbReference type="eggNOG" id="COG2274">
    <property type="taxonomic scope" value="Bacteria"/>
</dbReference>
<evidence type="ECO:0000259" key="10">
    <source>
        <dbReference type="PROSITE" id="PS50990"/>
    </source>
</evidence>
<dbReference type="PROSITE" id="PS50929">
    <property type="entry name" value="ABC_TM1F"/>
    <property type="match status" value="1"/>
</dbReference>
<dbReference type="Gene3D" id="3.40.50.300">
    <property type="entry name" value="P-loop containing nucleotide triphosphate hydrolases"/>
    <property type="match status" value="1"/>
</dbReference>
<dbReference type="InterPro" id="IPR036640">
    <property type="entry name" value="ABC1_TM_sf"/>
</dbReference>
<accession>A0A059XWN9</accession>
<evidence type="ECO:0000256" key="2">
    <source>
        <dbReference type="ARBA" id="ARBA00005417"/>
    </source>
</evidence>
<name>A0A059XWN9_9BACT</name>
<dbReference type="AlphaFoldDB" id="A0A059XWN9"/>
<comment type="subcellular location">
    <subcellularLocation>
        <location evidence="1">Cell membrane</location>
        <topology evidence="1">Multi-pass membrane protein</topology>
    </subcellularLocation>
</comment>
<dbReference type="InterPro" id="IPR027417">
    <property type="entry name" value="P-loop_NTPase"/>
</dbReference>
<dbReference type="Pfam" id="PF03412">
    <property type="entry name" value="Peptidase_C39"/>
    <property type="match status" value="1"/>
</dbReference>
<evidence type="ECO:0000256" key="3">
    <source>
        <dbReference type="ARBA" id="ARBA00022692"/>
    </source>
</evidence>
<keyword evidence="7 8" id="KW-0472">Membrane</keyword>
<dbReference type="InterPro" id="IPR017871">
    <property type="entry name" value="ABC_transporter-like_CS"/>
</dbReference>
<keyword evidence="5" id="KW-0645">Protease</keyword>
<dbReference type="InterPro" id="IPR003439">
    <property type="entry name" value="ABC_transporter-like_ATP-bd"/>
</dbReference>
<keyword evidence="5" id="KW-0788">Thiol protease</keyword>
<reference evidence="11 12" key="1">
    <citation type="journal article" date="2014" name="Genome Announc.">
        <title>Complete Genome Sequence of the Bovine Mastitis Pathogen Mycoplasma californicum Strain ST-6T (ATCC 33461T).</title>
        <authorList>
            <person name="Calcutt M.J."/>
            <person name="Foecking M.F."/>
            <person name="Fox L.K."/>
        </authorList>
    </citation>
    <scope>NUCLEOTIDE SEQUENCE [LARGE SCALE GENOMIC DNA]</scope>
    <source>
        <strain evidence="11 12">ST-6</strain>
    </source>
</reference>
<dbReference type="Pfam" id="PF00005">
    <property type="entry name" value="ABC_tran"/>
    <property type="match status" value="1"/>
</dbReference>
<feature type="transmembrane region" description="Helical" evidence="8">
    <location>
        <begin position="415"/>
        <end position="441"/>
    </location>
</feature>
<feature type="transmembrane region" description="Helical" evidence="8">
    <location>
        <begin position="160"/>
        <end position="187"/>
    </location>
</feature>
<evidence type="ECO:0000256" key="8">
    <source>
        <dbReference type="SAM" id="Phobius"/>
    </source>
</evidence>
<dbReference type="GO" id="GO:0015421">
    <property type="term" value="F:ABC-type oligopeptide transporter activity"/>
    <property type="evidence" value="ECO:0007669"/>
    <property type="project" value="TreeGrafter"/>
</dbReference>
<evidence type="ECO:0000256" key="4">
    <source>
        <dbReference type="ARBA" id="ARBA00022801"/>
    </source>
</evidence>
<protein>
    <submittedName>
        <fullName evidence="11">ABC transporter ATP-binding and permease protein</fullName>
    </submittedName>
</protein>
<dbReference type="KEGG" id="mcr:MCFN_03055"/>
<dbReference type="Gene3D" id="1.20.1560.10">
    <property type="entry name" value="ABC transporter type 1, transmembrane domain"/>
    <property type="match status" value="1"/>
</dbReference>
<dbReference type="Gene3D" id="3.90.70.10">
    <property type="entry name" value="Cysteine proteinases"/>
    <property type="match status" value="1"/>
</dbReference>
<evidence type="ECO:0000256" key="5">
    <source>
        <dbReference type="ARBA" id="ARBA00022807"/>
    </source>
</evidence>
<proteinExistence type="inferred from homology"/>